<keyword evidence="7" id="KW-0653">Protein transport</keyword>
<evidence type="ECO:0000256" key="7">
    <source>
        <dbReference type="RuleBase" id="RU003879"/>
    </source>
</evidence>
<keyword evidence="7" id="KW-0813">Transport</keyword>
<evidence type="ECO:0000256" key="4">
    <source>
        <dbReference type="ARBA" id="ARBA00022692"/>
    </source>
</evidence>
<dbReference type="GO" id="GO:0015031">
    <property type="term" value="P:protein transport"/>
    <property type="evidence" value="ECO:0007669"/>
    <property type="project" value="UniProtKB-KW"/>
</dbReference>
<evidence type="ECO:0000256" key="8">
    <source>
        <dbReference type="SAM" id="Phobius"/>
    </source>
</evidence>
<feature type="transmembrane region" description="Helical" evidence="8">
    <location>
        <begin position="12"/>
        <end position="36"/>
    </location>
</feature>
<keyword evidence="3" id="KW-1003">Cell membrane</keyword>
<dbReference type="Proteomes" id="UP000649829">
    <property type="component" value="Unassembled WGS sequence"/>
</dbReference>
<evidence type="ECO:0000256" key="2">
    <source>
        <dbReference type="ARBA" id="ARBA00005811"/>
    </source>
</evidence>
<organism evidence="9 10">
    <name type="scientific">Pseudooceanicola nanhaiensis</name>
    <dbReference type="NCBI Taxonomy" id="375761"/>
    <lineage>
        <taxon>Bacteria</taxon>
        <taxon>Pseudomonadati</taxon>
        <taxon>Pseudomonadota</taxon>
        <taxon>Alphaproteobacteria</taxon>
        <taxon>Rhodobacterales</taxon>
        <taxon>Paracoccaceae</taxon>
        <taxon>Pseudooceanicola</taxon>
    </lineage>
</organism>
<dbReference type="AlphaFoldDB" id="A0A917WJD8"/>
<name>A0A917WJD8_9RHOB</name>
<keyword evidence="4 7" id="KW-0812">Transmembrane</keyword>
<evidence type="ECO:0000256" key="6">
    <source>
        <dbReference type="ARBA" id="ARBA00023136"/>
    </source>
</evidence>
<evidence type="ECO:0000256" key="3">
    <source>
        <dbReference type="ARBA" id="ARBA00022475"/>
    </source>
</evidence>
<dbReference type="PANTHER" id="PTHR30558:SF3">
    <property type="entry name" value="BIOPOLYMER TRANSPORT PROTEIN EXBD-RELATED"/>
    <property type="match status" value="1"/>
</dbReference>
<accession>A0A917WJD8</accession>
<evidence type="ECO:0000313" key="9">
    <source>
        <dbReference type="EMBL" id="GGM08352.1"/>
    </source>
</evidence>
<reference evidence="9" key="2">
    <citation type="submission" date="2020-09" db="EMBL/GenBank/DDBJ databases">
        <authorList>
            <person name="Sun Q."/>
            <person name="Zhou Y."/>
        </authorList>
    </citation>
    <scope>NUCLEOTIDE SEQUENCE</scope>
    <source>
        <strain evidence="9">CGMCC 1.6293</strain>
    </source>
</reference>
<keyword evidence="5 8" id="KW-1133">Transmembrane helix</keyword>
<keyword evidence="6 8" id="KW-0472">Membrane</keyword>
<dbReference type="Pfam" id="PF02472">
    <property type="entry name" value="ExbD"/>
    <property type="match status" value="1"/>
</dbReference>
<evidence type="ECO:0000313" key="10">
    <source>
        <dbReference type="Proteomes" id="UP000649829"/>
    </source>
</evidence>
<proteinExistence type="inferred from homology"/>
<evidence type="ECO:0000256" key="1">
    <source>
        <dbReference type="ARBA" id="ARBA00004162"/>
    </source>
</evidence>
<comment type="subcellular location">
    <subcellularLocation>
        <location evidence="1">Cell membrane</location>
        <topology evidence="1">Single-pass membrane protein</topology>
    </subcellularLocation>
    <subcellularLocation>
        <location evidence="7">Cell membrane</location>
        <topology evidence="7">Single-pass type II membrane protein</topology>
    </subcellularLocation>
</comment>
<dbReference type="GO" id="GO:0022857">
    <property type="term" value="F:transmembrane transporter activity"/>
    <property type="evidence" value="ECO:0007669"/>
    <property type="project" value="InterPro"/>
</dbReference>
<dbReference type="RefSeq" id="WP_028286938.1">
    <property type="nucleotide sequence ID" value="NZ_BMLF01000002.1"/>
</dbReference>
<evidence type="ECO:0000256" key="5">
    <source>
        <dbReference type="ARBA" id="ARBA00022989"/>
    </source>
</evidence>
<dbReference type="GO" id="GO:0005886">
    <property type="term" value="C:plasma membrane"/>
    <property type="evidence" value="ECO:0007669"/>
    <property type="project" value="UniProtKB-SubCell"/>
</dbReference>
<protein>
    <submittedName>
        <fullName evidence="9">Biopolymer transporter ExbD</fullName>
    </submittedName>
</protein>
<gene>
    <name evidence="9" type="ORF">GCM10011534_32900</name>
</gene>
<comment type="caution">
    <text evidence="9">The sequence shown here is derived from an EMBL/GenBank/DDBJ whole genome shotgun (WGS) entry which is preliminary data.</text>
</comment>
<dbReference type="PANTHER" id="PTHR30558">
    <property type="entry name" value="EXBD MEMBRANE COMPONENT OF PMF-DRIVEN MACROMOLECULE IMPORT SYSTEM"/>
    <property type="match status" value="1"/>
</dbReference>
<keyword evidence="10" id="KW-1185">Reference proteome</keyword>
<reference evidence="9" key="1">
    <citation type="journal article" date="2014" name="Int. J. Syst. Evol. Microbiol.">
        <title>Complete genome sequence of Corynebacterium casei LMG S-19264T (=DSM 44701T), isolated from a smear-ripened cheese.</title>
        <authorList>
            <consortium name="US DOE Joint Genome Institute (JGI-PGF)"/>
            <person name="Walter F."/>
            <person name="Albersmeier A."/>
            <person name="Kalinowski J."/>
            <person name="Ruckert C."/>
        </authorList>
    </citation>
    <scope>NUCLEOTIDE SEQUENCE</scope>
    <source>
        <strain evidence="9">CGMCC 1.6293</strain>
    </source>
</reference>
<dbReference type="Gene3D" id="3.30.420.270">
    <property type="match status" value="1"/>
</dbReference>
<dbReference type="EMBL" id="BMLF01000002">
    <property type="protein sequence ID" value="GGM08352.1"/>
    <property type="molecule type" value="Genomic_DNA"/>
</dbReference>
<sequence>MKLARYHSDKALISLVPLIDVMLILLVFFMVTSTYLNLDMIPFVERSEEAPADAGAGAASEPAGTLLLRISADGQAILAGQPLTDEALGAEIAARIADNPLLSVVVLPSTRATTQDLVSVLDALTLAGATRIRLMQLAAQP</sequence>
<comment type="similarity">
    <text evidence="2 7">Belongs to the ExbD/TolR family.</text>
</comment>
<dbReference type="InterPro" id="IPR003400">
    <property type="entry name" value="ExbD"/>
</dbReference>